<dbReference type="PANTHER" id="PTHR43055:SF1">
    <property type="entry name" value="FORMATE-DEPENDENT PHOSPHORIBOSYLGLYCINAMIDE FORMYLTRANSFERASE"/>
    <property type="match status" value="1"/>
</dbReference>
<dbReference type="NCBIfam" id="TIGR01142">
    <property type="entry name" value="purT"/>
    <property type="match status" value="1"/>
</dbReference>
<comment type="pathway">
    <text evidence="8">Purine metabolism; IMP biosynthesis via de novo pathway; N(2)-formyl-N(1)-(5-phospho-D-ribosyl)glycinamide from N(1)-(5-phospho-D-ribosyl)glycinamide (formate route): step 1/1.</text>
</comment>
<feature type="binding site" evidence="8">
    <location>
        <position position="287"/>
    </location>
    <ligand>
        <name>N(1)-(5-phospho-beta-D-ribosyl)glycinamide</name>
        <dbReference type="ChEBI" id="CHEBI:143788"/>
    </ligand>
</feature>
<dbReference type="UniPathway" id="UPA00074">
    <property type="reaction ID" value="UER00127"/>
</dbReference>
<dbReference type="KEGG" id="sacz:AOT14_25530"/>
<name>A0A0S1B1N5_9GAMM</name>
<dbReference type="EMBL" id="CP012900">
    <property type="protein sequence ID" value="ALJ28915.1"/>
    <property type="molecule type" value="Genomic_DNA"/>
</dbReference>
<evidence type="ECO:0000256" key="8">
    <source>
        <dbReference type="HAMAP-Rule" id="MF_01643"/>
    </source>
</evidence>
<feature type="binding site" evidence="8">
    <location>
        <begin position="161"/>
        <end position="166"/>
    </location>
    <ligand>
        <name>ATP</name>
        <dbReference type="ChEBI" id="CHEBI:30616"/>
    </ligand>
</feature>
<keyword evidence="7 8" id="KW-0460">Magnesium</keyword>
<keyword evidence="11" id="KW-1185">Reference proteome</keyword>
<dbReference type="InterPro" id="IPR003135">
    <property type="entry name" value="ATP-grasp_carboxylate-amine"/>
</dbReference>
<dbReference type="Gene3D" id="3.30.470.20">
    <property type="entry name" value="ATP-grasp fold, B domain"/>
    <property type="match status" value="1"/>
</dbReference>
<dbReference type="Pfam" id="PF21244">
    <property type="entry name" value="PurT_C"/>
    <property type="match status" value="1"/>
</dbReference>
<dbReference type="InterPro" id="IPR005862">
    <property type="entry name" value="PurT"/>
</dbReference>
<dbReference type="Gene3D" id="3.40.50.20">
    <property type="match status" value="1"/>
</dbReference>
<dbReference type="GO" id="GO:0004644">
    <property type="term" value="F:phosphoribosylglycinamide formyltransferase activity"/>
    <property type="evidence" value="ECO:0007669"/>
    <property type="project" value="UniProtKB-UniRule"/>
</dbReference>
<feature type="domain" description="ATP-grasp" evidence="9">
    <location>
        <begin position="120"/>
        <end position="309"/>
    </location>
</feature>
<feature type="binding site" evidence="8">
    <location>
        <position position="280"/>
    </location>
    <ligand>
        <name>Mg(2+)</name>
        <dbReference type="ChEBI" id="CHEBI:18420"/>
    </ligand>
</feature>
<reference evidence="10 11" key="1">
    <citation type="journal article" date="2015" name="Genome Announc.">
        <title>Complete Genome Sequencing of Stenotrophomonas acidaminiphila ZAC14D2_NAIMI4_2, a Multidrug-Resistant Strain Isolated from Sediments of a Polluted River in Mexico, Uncovers New Antibiotic Resistance Genes and a Novel Class-II Lasso Peptide Biosynthesis Gene Cluster.</title>
        <authorList>
            <person name="Vinuesa P."/>
            <person name="Ochoa-Sanchez L.E."/>
        </authorList>
    </citation>
    <scope>NUCLEOTIDE SEQUENCE [LARGE SCALE GENOMIC DNA]</scope>
    <source>
        <strain evidence="10 11">ZAC14D2_NAIMI4_2</strain>
    </source>
</reference>
<feature type="binding site" evidence="8">
    <location>
        <position position="268"/>
    </location>
    <ligand>
        <name>Mg(2+)</name>
        <dbReference type="ChEBI" id="CHEBI:18420"/>
    </ligand>
</feature>
<feature type="binding site" evidence="8">
    <location>
        <begin position="22"/>
        <end position="23"/>
    </location>
    <ligand>
        <name>N(1)-(5-phospho-beta-D-ribosyl)glycinamide</name>
        <dbReference type="ChEBI" id="CHEBI:143788"/>
    </ligand>
</feature>
<dbReference type="InterPro" id="IPR016185">
    <property type="entry name" value="PreATP-grasp_dom_sf"/>
</dbReference>
<dbReference type="Pfam" id="PF22660">
    <property type="entry name" value="RS_preATP-grasp-like"/>
    <property type="match status" value="1"/>
</dbReference>
<dbReference type="OrthoDB" id="9804625at2"/>
<dbReference type="FunFam" id="3.30.470.20:FF:000027">
    <property type="entry name" value="Formate-dependent phosphoribosylglycinamide formyltransferase"/>
    <property type="match status" value="1"/>
</dbReference>
<gene>
    <name evidence="8 10" type="primary">purT</name>
    <name evidence="10" type="ORF">AOT14_25530</name>
</gene>
<sequence>MTSLGTPLSPSATRVLLLGSGELGKEVAIELQRFGVEVIAVDRYADAPAMQVAHRSHVIDMLDPQALRAVIAREQPHLVVPEIEAIHTQTLVELEAAQGLRVIPTARAARLTMDREGIRRLAAETLGLPTSPYRFVDTEAEYRAAVQAIGLPCVVKPVMSSSGKGQSTVRGEADIGPAWDYAQTGGRAGAGRCIVEGFIDFDYEITLLTVRHAGGTAFCAPIGHLQRDGDYRESWQPQAMSATALARAQAVARAITDDLGGWGVFGVELFVKNDEVWFSEVSPRPHDTGLVTLASQELSEFALHARAILGLPVGAGDSGVIRNHGPSASCALLAQGNGVPFFSNVADALAHPDSALRLFGKPVVQGQRRVGVTLARAADVDQARAIARDAAAGIGIALR</sequence>
<feature type="binding site" evidence="8">
    <location>
        <position position="115"/>
    </location>
    <ligand>
        <name>ATP</name>
        <dbReference type="ChEBI" id="CHEBI:30616"/>
    </ligand>
</feature>
<dbReference type="PATRIC" id="fig|128780.6.peg.2577"/>
<evidence type="ECO:0000256" key="2">
    <source>
        <dbReference type="ARBA" id="ARBA00022598"/>
    </source>
</evidence>
<dbReference type="HAMAP" id="MF_01643">
    <property type="entry name" value="PurT"/>
    <property type="match status" value="1"/>
</dbReference>
<feature type="binding site" evidence="8">
    <location>
        <position position="82"/>
    </location>
    <ligand>
        <name>N(1)-(5-phospho-beta-D-ribosyl)glycinamide</name>
        <dbReference type="ChEBI" id="CHEBI:143788"/>
    </ligand>
</feature>
<dbReference type="FunFam" id="3.40.50.20:FF:000007">
    <property type="entry name" value="Formate-dependent phosphoribosylglycinamide formyltransferase"/>
    <property type="match status" value="1"/>
</dbReference>
<comment type="function">
    <text evidence="8">Involved in the de novo purine biosynthesis. Catalyzes the transfer of formate to 5-phospho-ribosyl-glycinamide (GAR), producing 5-phospho-ribosyl-N-formylglycinamide (FGAR). Formate is provided by PurU via hydrolysis of 10-formyl-tetrahydrofolate.</text>
</comment>
<organism evidence="10 11">
    <name type="scientific">Stenotrophomonas acidaminiphila</name>
    <dbReference type="NCBI Taxonomy" id="128780"/>
    <lineage>
        <taxon>Bacteria</taxon>
        <taxon>Pseudomonadati</taxon>
        <taxon>Pseudomonadota</taxon>
        <taxon>Gammaproteobacteria</taxon>
        <taxon>Lysobacterales</taxon>
        <taxon>Lysobacteraceae</taxon>
        <taxon>Stenotrophomonas</taxon>
    </lineage>
</organism>
<keyword evidence="4 8" id="KW-0547">Nucleotide-binding</keyword>
<dbReference type="GO" id="GO:0043815">
    <property type="term" value="F:phosphoribosylglycinamide formyltransferase 2 activity"/>
    <property type="evidence" value="ECO:0007669"/>
    <property type="project" value="UniProtKB-UniRule"/>
</dbReference>
<dbReference type="Proteomes" id="UP000061010">
    <property type="component" value="Chromosome"/>
</dbReference>
<dbReference type="EC" id="6.3.1.21" evidence="8"/>
<evidence type="ECO:0000256" key="1">
    <source>
        <dbReference type="ARBA" id="ARBA00011738"/>
    </source>
</evidence>
<evidence type="ECO:0000256" key="5">
    <source>
        <dbReference type="ARBA" id="ARBA00022755"/>
    </source>
</evidence>
<dbReference type="PANTHER" id="PTHR43055">
    <property type="entry name" value="FORMATE-DEPENDENT PHOSPHORIBOSYLGLYCINAMIDE FORMYLTRANSFERASE"/>
    <property type="match status" value="1"/>
</dbReference>
<evidence type="ECO:0000313" key="11">
    <source>
        <dbReference type="Proteomes" id="UP000061010"/>
    </source>
</evidence>
<dbReference type="GO" id="GO:0006189">
    <property type="term" value="P:'de novo' IMP biosynthetic process"/>
    <property type="evidence" value="ECO:0007669"/>
    <property type="project" value="UniProtKB-UniRule"/>
</dbReference>
<dbReference type="GO" id="GO:0005829">
    <property type="term" value="C:cytosol"/>
    <property type="evidence" value="ECO:0007669"/>
    <property type="project" value="TreeGrafter"/>
</dbReference>
<dbReference type="PROSITE" id="PS50975">
    <property type="entry name" value="ATP_GRASP"/>
    <property type="match status" value="1"/>
</dbReference>
<dbReference type="InterPro" id="IPR054350">
    <property type="entry name" value="PurT/PurK_preATP-grasp"/>
</dbReference>
<dbReference type="InterPro" id="IPR048740">
    <property type="entry name" value="PurT_C"/>
</dbReference>
<feature type="binding site" evidence="8">
    <location>
        <begin position="368"/>
        <end position="369"/>
    </location>
    <ligand>
        <name>N(1)-(5-phospho-beta-D-ribosyl)glycinamide</name>
        <dbReference type="ChEBI" id="CHEBI:143788"/>
    </ligand>
</feature>
<dbReference type="InterPro" id="IPR011761">
    <property type="entry name" value="ATP-grasp"/>
</dbReference>
<dbReference type="SUPFAM" id="SSF51246">
    <property type="entry name" value="Rudiment single hybrid motif"/>
    <property type="match status" value="1"/>
</dbReference>
<comment type="subunit">
    <text evidence="1 8">Homodimer.</text>
</comment>
<accession>A0A0S1B1N5</accession>
<dbReference type="SUPFAM" id="SSF52440">
    <property type="entry name" value="PreATP-grasp domain"/>
    <property type="match status" value="1"/>
</dbReference>
<evidence type="ECO:0000313" key="10">
    <source>
        <dbReference type="EMBL" id="ALJ28915.1"/>
    </source>
</evidence>
<feature type="binding site" evidence="8">
    <location>
        <position position="204"/>
    </location>
    <ligand>
        <name>ATP</name>
        <dbReference type="ChEBI" id="CHEBI:30616"/>
    </ligand>
</feature>
<keyword evidence="5 8" id="KW-0658">Purine biosynthesis</keyword>
<feature type="binding site" evidence="8">
    <location>
        <position position="156"/>
    </location>
    <ligand>
        <name>ATP</name>
        <dbReference type="ChEBI" id="CHEBI:30616"/>
    </ligand>
</feature>
<protein>
    <recommendedName>
        <fullName evidence="8">Formate-dependent phosphoribosylglycinamide formyltransferase</fullName>
        <ecNumber evidence="8">6.3.1.21</ecNumber>
    </recommendedName>
    <alternativeName>
        <fullName evidence="8">5'-phosphoribosylglycinamide transformylase 2</fullName>
    </alternativeName>
    <alternativeName>
        <fullName evidence="8">Formate-dependent GAR transformylase</fullName>
    </alternativeName>
    <alternativeName>
        <fullName evidence="8">GAR transformylase 2</fullName>
        <shortName evidence="8">GART 2</shortName>
    </alternativeName>
    <alternativeName>
        <fullName evidence="8">Non-folate glycinamide ribonucleotide transformylase</fullName>
    </alternativeName>
    <alternativeName>
        <fullName evidence="8">Phosphoribosylglycinamide formyltransferase 2</fullName>
    </alternativeName>
</protein>
<keyword evidence="6 8" id="KW-0067">ATP-binding</keyword>
<keyword evidence="10" id="KW-0808">Transferase</keyword>
<dbReference type="Gene3D" id="3.30.1490.20">
    <property type="entry name" value="ATP-grasp fold, A domain"/>
    <property type="match status" value="1"/>
</dbReference>
<dbReference type="InterPro" id="IPR011054">
    <property type="entry name" value="Rudment_hybrid_motif"/>
</dbReference>
<dbReference type="NCBIfam" id="NF006766">
    <property type="entry name" value="PRK09288.1"/>
    <property type="match status" value="1"/>
</dbReference>
<evidence type="ECO:0000256" key="3">
    <source>
        <dbReference type="ARBA" id="ARBA00022723"/>
    </source>
</evidence>
<evidence type="ECO:0000256" key="6">
    <source>
        <dbReference type="ARBA" id="ARBA00022840"/>
    </source>
</evidence>
<keyword evidence="2 8" id="KW-0436">Ligase</keyword>
<comment type="similarity">
    <text evidence="8">Belongs to the PurK/PurT family.</text>
</comment>
<comment type="catalytic activity">
    <reaction evidence="8">
        <text>N(1)-(5-phospho-beta-D-ribosyl)glycinamide + formate + ATP = N(2)-formyl-N(1)-(5-phospho-beta-D-ribosyl)glycinamide + ADP + phosphate + H(+)</text>
        <dbReference type="Rhea" id="RHEA:24829"/>
        <dbReference type="ChEBI" id="CHEBI:15378"/>
        <dbReference type="ChEBI" id="CHEBI:15740"/>
        <dbReference type="ChEBI" id="CHEBI:30616"/>
        <dbReference type="ChEBI" id="CHEBI:43474"/>
        <dbReference type="ChEBI" id="CHEBI:143788"/>
        <dbReference type="ChEBI" id="CHEBI:147286"/>
        <dbReference type="ChEBI" id="CHEBI:456216"/>
        <dbReference type="EC" id="6.3.1.21"/>
    </reaction>
</comment>
<dbReference type="AlphaFoldDB" id="A0A0S1B1N5"/>
<dbReference type="SUPFAM" id="SSF56059">
    <property type="entry name" value="Glutathione synthetase ATP-binding domain-like"/>
    <property type="match status" value="1"/>
</dbReference>
<feature type="binding site" evidence="8">
    <location>
        <begin position="196"/>
        <end position="199"/>
    </location>
    <ligand>
        <name>ATP</name>
        <dbReference type="ChEBI" id="CHEBI:30616"/>
    </ligand>
</feature>
<keyword evidence="3 8" id="KW-0479">Metal-binding</keyword>
<dbReference type="GO" id="GO:0005524">
    <property type="term" value="F:ATP binding"/>
    <property type="evidence" value="ECO:0007669"/>
    <property type="project" value="UniProtKB-UniRule"/>
</dbReference>
<feature type="binding site" evidence="8">
    <location>
        <position position="361"/>
    </location>
    <ligand>
        <name>N(1)-(5-phospho-beta-D-ribosyl)glycinamide</name>
        <dbReference type="ChEBI" id="CHEBI:143788"/>
    </ligand>
</feature>
<evidence type="ECO:0000256" key="4">
    <source>
        <dbReference type="ARBA" id="ARBA00022741"/>
    </source>
</evidence>
<dbReference type="GO" id="GO:0000287">
    <property type="term" value="F:magnesium ion binding"/>
    <property type="evidence" value="ECO:0007669"/>
    <property type="project" value="UniProtKB-UniRule"/>
</dbReference>
<dbReference type="FunFam" id="3.30.1490.20:FF:000013">
    <property type="entry name" value="Formate-dependent phosphoribosylglycinamide formyltransferase"/>
    <property type="match status" value="1"/>
</dbReference>
<dbReference type="InterPro" id="IPR013815">
    <property type="entry name" value="ATP_grasp_subdomain_1"/>
</dbReference>
<evidence type="ECO:0000256" key="7">
    <source>
        <dbReference type="ARBA" id="ARBA00022842"/>
    </source>
</evidence>
<proteinExistence type="inferred from homology"/>
<evidence type="ECO:0000259" key="9">
    <source>
        <dbReference type="PROSITE" id="PS50975"/>
    </source>
</evidence>
<dbReference type="Pfam" id="PF02222">
    <property type="entry name" value="ATP-grasp"/>
    <property type="match status" value="1"/>
</dbReference>